<dbReference type="AlphaFoldDB" id="A0A1G5S629"/>
<proteinExistence type="predicted"/>
<evidence type="ECO:0000313" key="2">
    <source>
        <dbReference type="Proteomes" id="UP000199208"/>
    </source>
</evidence>
<name>A0A1G5S629_9FIRM</name>
<reference evidence="1 2" key="1">
    <citation type="submission" date="2016-10" db="EMBL/GenBank/DDBJ databases">
        <authorList>
            <person name="de Groot N.N."/>
        </authorList>
    </citation>
    <scope>NUCLEOTIDE SEQUENCE [LARGE SCALE GENOMIC DNA]</scope>
    <source>
        <strain evidence="1 2">DSM 2784</strain>
    </source>
</reference>
<dbReference type="STRING" id="1120920.SAMN03080599_03014"/>
<gene>
    <name evidence="1" type="ORF">SAMN03080599_03014</name>
</gene>
<accession>A0A1G5S629</accession>
<dbReference type="EMBL" id="FMWL01000022">
    <property type="protein sequence ID" value="SCZ81773.1"/>
    <property type="molecule type" value="Genomic_DNA"/>
</dbReference>
<sequence>MKSNNFFNLIQSYIKPMARSFEDGEIATGVDAVDAVDPLPECFLWDRDGGLGEDVVVVIGLDKPLNMAFGDVFRDGVELISVTGLARSDEVEDVVRAAGAFWEIVIHAETSHFEGLTAEKAVAVLAIINVVAVYGDIFSRGHGAPALFGICERPQRATAFEVICRVRRMSLCVAWLEGGVVLNSRDDGVALSVDEEG</sequence>
<dbReference type="Proteomes" id="UP000199208">
    <property type="component" value="Unassembled WGS sequence"/>
</dbReference>
<evidence type="ECO:0000313" key="1">
    <source>
        <dbReference type="EMBL" id="SCZ81773.1"/>
    </source>
</evidence>
<keyword evidence="2" id="KW-1185">Reference proteome</keyword>
<protein>
    <submittedName>
        <fullName evidence="1">Uncharacterized protein</fullName>
    </submittedName>
</protein>
<organism evidence="1 2">
    <name type="scientific">Acidaminobacter hydrogenoformans DSM 2784</name>
    <dbReference type="NCBI Taxonomy" id="1120920"/>
    <lineage>
        <taxon>Bacteria</taxon>
        <taxon>Bacillati</taxon>
        <taxon>Bacillota</taxon>
        <taxon>Clostridia</taxon>
        <taxon>Peptostreptococcales</taxon>
        <taxon>Acidaminobacteraceae</taxon>
        <taxon>Acidaminobacter</taxon>
    </lineage>
</organism>